<feature type="region of interest" description="Disordered" evidence="10">
    <location>
        <begin position="1158"/>
        <end position="1212"/>
    </location>
</feature>
<feature type="compositionally biased region" description="Polar residues" evidence="10">
    <location>
        <begin position="769"/>
        <end position="784"/>
    </location>
</feature>
<comment type="caution">
    <text evidence="12">The sequence shown here is derived from an EMBL/GenBank/DDBJ whole genome shotgun (WGS) entry which is preliminary data.</text>
</comment>
<feature type="region of interest" description="Disordered" evidence="10">
    <location>
        <begin position="826"/>
        <end position="848"/>
    </location>
</feature>
<feature type="compositionally biased region" description="Low complexity" evidence="10">
    <location>
        <begin position="1194"/>
        <end position="1210"/>
    </location>
</feature>
<dbReference type="GO" id="GO:0051289">
    <property type="term" value="P:protein homotetramerization"/>
    <property type="evidence" value="ECO:0007669"/>
    <property type="project" value="InterPro"/>
</dbReference>
<evidence type="ECO:0000256" key="1">
    <source>
        <dbReference type="ARBA" id="ARBA00004123"/>
    </source>
</evidence>
<feature type="compositionally biased region" description="Basic and acidic residues" evidence="10">
    <location>
        <begin position="395"/>
        <end position="404"/>
    </location>
</feature>
<feature type="region of interest" description="Disordered" evidence="10">
    <location>
        <begin position="624"/>
        <end position="795"/>
    </location>
</feature>
<dbReference type="PANTHER" id="PTHR13589">
    <property type="entry name" value="CREB-REGULATED TRANSCRIPTION COACTIVATOR"/>
    <property type="match status" value="1"/>
</dbReference>
<sequence>MANPRKFSEKIALHNQKQAEETAAFEKIMQEVSAATNKVNCVRQGRAKVPPEPVVSTESTLRPAQQLGTYRSGSLPNVAAPQATSADTDTKPEETCLAAQYGQMGGRSGGTSPSRVPGPRGRTASSSVGPGPMRNRPAERKHDTSPYGSSVYLSPSRAPDPRGRTASSSVGPGPMRNRPAERKHDTSPYGSSVYLSPPPQDSSWRRTNSDSALHQTCELQPGAALSPHHPLHSHAHPHTPQHQTHRRADIHLEALTSMGANSNNRPRSSCEIPRIPNNTNSSYFQSVYEGGGGGGGGLTCGELQMPGGSLPDLTSVHYPPPHPAYSRPSPQYHHHQPALATIPPPPELRTSPGYHHQQSPSSPGGVSPPGGSVSPATGGLSPASGSPVGATVPPHDPHGMRHDNGTGLYEQNMSPLEHSWMSSSYQPPCSPPSQYSSTSNINIPSPTMAHSPGSPVESPQTDYSLQSALLQPFESFTMDWAQLVQSLVESGWTAHVQVTENLDNPTTNYNQPYMNHAAPHSPQPSSSPHTYPQSPHRSSPLPAGSRDACRERTRDPVPGGHPAFPPLPVYSAPDTPIPDIILTDYSSEQLRAGLDLDDLSLLDEPSALLPDSSVEHEFRLDRLEAEEGDYDAMDEEGGVDEPADLQDEANVKDSRANYDAEEEPPSGPEAERQLRRARLQARIQAQAEDRNADEESEQTVQDSEDADEDPEPQDNRQRSATDYENEERPRPRQHTPARNRYKHYRQREYDARNNRIPQQNLDDEAALENSGSVHNQKQKYSNAEYSDANDDSDYENYRNYNNMNTKNKRGKMESSFYGNITANRQRRHADVQNATSAPVEKPAGEVAKKEEEAAIKRHIDKLTTDELEQLLSTLSEDKRTLLAKIIMDNDKNVNTAKLIDNSDLRKREITKKAGAMNENNLIDSNQLDEKAQGGADISSDVTNLLSGNGTINNMVVEAENITDSTQSALVADKTEVNKEVNLVANAAEPAADPTPKSSDPEQQSPAKTANKREARYDHYRADNSVLMDQNLLDEQENFSNRDDQLTDYANEESDMYENNNIRKRHIIYEQENSDINDSMNSLEDSFGNSNTYDEIDSGSDMEPHVRVKRKNPDLVVKKRAAALLPESKVAYVPFRTENEDEDTAEANEFEDDGFYVRPSNLEGDLNNKEVPQSKVRSNKKRFNFRASDSNRQASDVGIGSDSDSVLSGSEGVDDNLMFNNAARNKRSANVGAQYTNENEDADKLNDRAEMAAESQKLSDHNMNLAYQENDAFGPLPRNYEGELNRYKRIRRVKHLPASHDNE</sequence>
<feature type="compositionally biased region" description="Basic and acidic residues" evidence="10">
    <location>
        <begin position="713"/>
        <end position="730"/>
    </location>
</feature>
<feature type="region of interest" description="Disordered" evidence="10">
    <location>
        <begin position="47"/>
        <end position="245"/>
    </location>
</feature>
<dbReference type="GO" id="GO:0005737">
    <property type="term" value="C:cytoplasm"/>
    <property type="evidence" value="ECO:0007669"/>
    <property type="project" value="UniProtKB-SubCell"/>
</dbReference>
<evidence type="ECO:0000256" key="2">
    <source>
        <dbReference type="ARBA" id="ARBA00004496"/>
    </source>
</evidence>
<dbReference type="InterPro" id="IPR024783">
    <property type="entry name" value="TORC_N"/>
</dbReference>
<reference evidence="12" key="1">
    <citation type="submission" date="2020-11" db="EMBL/GenBank/DDBJ databases">
        <authorList>
            <person name="Whiteford S."/>
        </authorList>
    </citation>
    <scope>NUCLEOTIDE SEQUENCE</scope>
</reference>
<keyword evidence="5" id="KW-0597">Phosphoprotein</keyword>
<keyword evidence="8" id="KW-0804">Transcription</keyword>
<dbReference type="InterPro" id="IPR024786">
    <property type="entry name" value="TORC"/>
</dbReference>
<feature type="compositionally biased region" description="Polar residues" evidence="10">
    <location>
        <begin position="209"/>
        <end position="218"/>
    </location>
</feature>
<feature type="compositionally biased region" description="Low complexity" evidence="10">
    <location>
        <begin position="359"/>
        <end position="375"/>
    </location>
</feature>
<comment type="subcellular location">
    <subcellularLocation>
        <location evidence="2">Cytoplasm</location>
    </subcellularLocation>
    <subcellularLocation>
        <location evidence="1">Nucleus</location>
    </subcellularLocation>
</comment>
<feature type="compositionally biased region" description="Basic residues" evidence="10">
    <location>
        <begin position="731"/>
        <end position="745"/>
    </location>
</feature>
<feature type="region of interest" description="Disordered" evidence="10">
    <location>
        <begin position="299"/>
        <end position="461"/>
    </location>
</feature>
<evidence type="ECO:0000256" key="4">
    <source>
        <dbReference type="ARBA" id="ARBA00022490"/>
    </source>
</evidence>
<dbReference type="GO" id="GO:0005634">
    <property type="term" value="C:nucleus"/>
    <property type="evidence" value="ECO:0007669"/>
    <property type="project" value="UniProtKB-SubCell"/>
</dbReference>
<keyword evidence="7" id="KW-0010">Activator</keyword>
<evidence type="ECO:0000313" key="12">
    <source>
        <dbReference type="EMBL" id="CAG9123580.1"/>
    </source>
</evidence>
<dbReference type="PANTHER" id="PTHR13589:SF15">
    <property type="entry name" value="CREB-REGULATED TRANSCRIPTION COACTIVATOR, ISOFORM B"/>
    <property type="match status" value="1"/>
</dbReference>
<feature type="compositionally biased region" description="Basic residues" evidence="10">
    <location>
        <begin position="229"/>
        <end position="245"/>
    </location>
</feature>
<dbReference type="Pfam" id="PF12884">
    <property type="entry name" value="TORC_N"/>
    <property type="match status" value="1"/>
</dbReference>
<keyword evidence="4" id="KW-0963">Cytoplasm</keyword>
<evidence type="ECO:0000256" key="7">
    <source>
        <dbReference type="ARBA" id="ARBA00023159"/>
    </source>
</evidence>
<accession>A0A8S4F5M2</accession>
<dbReference type="GO" id="GO:0045944">
    <property type="term" value="P:positive regulation of transcription by RNA polymerase II"/>
    <property type="evidence" value="ECO:0007669"/>
    <property type="project" value="TreeGrafter"/>
</dbReference>
<evidence type="ECO:0000256" key="3">
    <source>
        <dbReference type="ARBA" id="ARBA00007167"/>
    </source>
</evidence>
<evidence type="ECO:0000256" key="5">
    <source>
        <dbReference type="ARBA" id="ARBA00022553"/>
    </source>
</evidence>
<evidence type="ECO:0000256" key="8">
    <source>
        <dbReference type="ARBA" id="ARBA00023163"/>
    </source>
</evidence>
<evidence type="ECO:0000259" key="11">
    <source>
        <dbReference type="Pfam" id="PF12884"/>
    </source>
</evidence>
<feature type="compositionally biased region" description="Low complexity" evidence="10">
    <location>
        <begin position="422"/>
        <end position="439"/>
    </location>
</feature>
<feature type="region of interest" description="Disordered" evidence="10">
    <location>
        <begin position="258"/>
        <end position="279"/>
    </location>
</feature>
<gene>
    <name evidence="12" type="ORF">PLXY2_LOCUS8014</name>
</gene>
<evidence type="ECO:0000256" key="9">
    <source>
        <dbReference type="ARBA" id="ARBA00023242"/>
    </source>
</evidence>
<dbReference type="Proteomes" id="UP000653454">
    <property type="component" value="Unassembled WGS sequence"/>
</dbReference>
<keyword evidence="6" id="KW-0805">Transcription regulation</keyword>
<feature type="domain" description="Transducer of regulated CREB activity N-terminal" evidence="11">
    <location>
        <begin position="3"/>
        <end position="76"/>
    </location>
</feature>
<dbReference type="GO" id="GO:0008140">
    <property type="term" value="F:cAMP response element binding protein binding"/>
    <property type="evidence" value="ECO:0007669"/>
    <property type="project" value="InterPro"/>
</dbReference>
<feature type="compositionally biased region" description="Low complexity" evidence="10">
    <location>
        <begin position="516"/>
        <end position="536"/>
    </location>
</feature>
<proteinExistence type="inferred from homology"/>
<evidence type="ECO:0000256" key="10">
    <source>
        <dbReference type="SAM" id="MobiDB-lite"/>
    </source>
</evidence>
<keyword evidence="9" id="KW-0539">Nucleus</keyword>
<feature type="compositionally biased region" description="Acidic residues" evidence="10">
    <location>
        <begin position="626"/>
        <end position="647"/>
    </location>
</feature>
<protein>
    <submittedName>
        <fullName evidence="12">(diamondback moth) hypothetical protein</fullName>
    </submittedName>
</protein>
<name>A0A8S4F5M2_PLUXY</name>
<feature type="compositionally biased region" description="Polar residues" evidence="10">
    <location>
        <begin position="258"/>
        <end position="267"/>
    </location>
</feature>
<feature type="region of interest" description="Disordered" evidence="10">
    <location>
        <begin position="503"/>
        <end position="571"/>
    </location>
</feature>
<evidence type="ECO:0000256" key="6">
    <source>
        <dbReference type="ARBA" id="ARBA00023015"/>
    </source>
</evidence>
<keyword evidence="13" id="KW-1185">Reference proteome</keyword>
<dbReference type="EMBL" id="CAJHNJ030000029">
    <property type="protein sequence ID" value="CAG9123580.1"/>
    <property type="molecule type" value="Genomic_DNA"/>
</dbReference>
<organism evidence="12 13">
    <name type="scientific">Plutella xylostella</name>
    <name type="common">Diamondback moth</name>
    <name type="synonym">Plutella maculipennis</name>
    <dbReference type="NCBI Taxonomy" id="51655"/>
    <lineage>
        <taxon>Eukaryota</taxon>
        <taxon>Metazoa</taxon>
        <taxon>Ecdysozoa</taxon>
        <taxon>Arthropoda</taxon>
        <taxon>Hexapoda</taxon>
        <taxon>Insecta</taxon>
        <taxon>Pterygota</taxon>
        <taxon>Neoptera</taxon>
        <taxon>Endopterygota</taxon>
        <taxon>Lepidoptera</taxon>
        <taxon>Glossata</taxon>
        <taxon>Ditrysia</taxon>
        <taxon>Yponomeutoidea</taxon>
        <taxon>Plutellidae</taxon>
        <taxon>Plutella</taxon>
    </lineage>
</organism>
<feature type="region of interest" description="Disordered" evidence="10">
    <location>
        <begin position="986"/>
        <end position="1014"/>
    </location>
</feature>
<feature type="compositionally biased region" description="Polar residues" evidence="10">
    <location>
        <begin position="995"/>
        <end position="1007"/>
    </location>
</feature>
<evidence type="ECO:0000313" key="13">
    <source>
        <dbReference type="Proteomes" id="UP000653454"/>
    </source>
</evidence>
<feature type="compositionally biased region" description="Polar residues" evidence="10">
    <location>
        <begin position="56"/>
        <end position="75"/>
    </location>
</feature>
<feature type="compositionally biased region" description="Polar residues" evidence="10">
    <location>
        <begin position="503"/>
        <end position="513"/>
    </location>
</feature>
<feature type="compositionally biased region" description="Acidic residues" evidence="10">
    <location>
        <begin position="691"/>
        <end position="712"/>
    </location>
</feature>
<feature type="compositionally biased region" description="Basic and acidic residues" evidence="10">
    <location>
        <begin position="649"/>
        <end position="658"/>
    </location>
</feature>
<comment type="similarity">
    <text evidence="3">Belongs to the TORC family.</text>
</comment>